<evidence type="ECO:0000313" key="3">
    <source>
        <dbReference type="Proteomes" id="UP000005316"/>
    </source>
</evidence>
<evidence type="ECO:0000259" key="1">
    <source>
        <dbReference type="PROSITE" id="PS50883"/>
    </source>
</evidence>
<reference evidence="2 3" key="1">
    <citation type="submission" date="2011-04" db="EMBL/GenBank/DDBJ databases">
        <authorList>
            <person name="Muzny D."/>
            <person name="Qin X."/>
            <person name="Deng J."/>
            <person name="Jiang H."/>
            <person name="Liu Y."/>
            <person name="Qu J."/>
            <person name="Song X.-Z."/>
            <person name="Zhang L."/>
            <person name="Thornton R."/>
            <person name="Coyle M."/>
            <person name="Francisco L."/>
            <person name="Jackson L."/>
            <person name="Javaid M."/>
            <person name="Korchina V."/>
            <person name="Kovar C."/>
            <person name="Mata R."/>
            <person name="Mathew T."/>
            <person name="Ngo R."/>
            <person name="Nguyen L."/>
            <person name="Nguyen N."/>
            <person name="Okwuonu G."/>
            <person name="Ongeri F."/>
            <person name="Pham C."/>
            <person name="Simmons D."/>
            <person name="Wilczek-Boney K."/>
            <person name="Hale W."/>
            <person name="Jakkamsetti A."/>
            <person name="Pham P."/>
            <person name="Ruth R."/>
            <person name="San Lucas F."/>
            <person name="Warren J."/>
            <person name="Zhang J."/>
            <person name="Zhao Z."/>
            <person name="Zhou C."/>
            <person name="Zhu D."/>
            <person name="Lee S."/>
            <person name="Bess C."/>
            <person name="Blankenburg K."/>
            <person name="Forbes L."/>
            <person name="Fu Q."/>
            <person name="Gubbala S."/>
            <person name="Hirani K."/>
            <person name="Jayaseelan J.C."/>
            <person name="Lara F."/>
            <person name="Munidasa M."/>
            <person name="Palculict T."/>
            <person name="Patil S."/>
            <person name="Pu L.-L."/>
            <person name="Saada N."/>
            <person name="Tang L."/>
            <person name="Weissenberger G."/>
            <person name="Zhu Y."/>
            <person name="Hemphill L."/>
            <person name="Shang Y."/>
            <person name="Youmans B."/>
            <person name="Ayvaz T."/>
            <person name="Ross M."/>
            <person name="Santibanez J."/>
            <person name="Aqrawi P."/>
            <person name="Gross S."/>
            <person name="Joshi V."/>
            <person name="Fowler G."/>
            <person name="Nazareth L."/>
            <person name="Reid J."/>
            <person name="Worley K."/>
            <person name="Petrosino J."/>
            <person name="Highlander S."/>
            <person name="Gibbs R."/>
        </authorList>
    </citation>
    <scope>NUCLEOTIDE SEQUENCE [LARGE SCALE GENOMIC DNA]</scope>
    <source>
        <strain evidence="2 3">2681</strain>
    </source>
</reference>
<dbReference type="InterPro" id="IPR001633">
    <property type="entry name" value="EAL_dom"/>
</dbReference>
<accession>F9DQX4</accession>
<dbReference type="Proteomes" id="UP000005316">
    <property type="component" value="Unassembled WGS sequence"/>
</dbReference>
<dbReference type="SUPFAM" id="SSF141868">
    <property type="entry name" value="EAL domain-like"/>
    <property type="match status" value="1"/>
</dbReference>
<gene>
    <name evidence="2" type="primary">morA</name>
    <name evidence="2" type="ORF">HMPREF9372_1204</name>
</gene>
<name>F9DQX4_9BACL</name>
<dbReference type="InterPro" id="IPR035919">
    <property type="entry name" value="EAL_sf"/>
</dbReference>
<dbReference type="Pfam" id="PF00563">
    <property type="entry name" value="EAL"/>
    <property type="match status" value="1"/>
</dbReference>
<sequence length="48" mass="5320">MAIEYEYSVQVLKELKSLGVGISIDDFGAGYSSLNYLKNLAFPSSKWS</sequence>
<dbReference type="InterPro" id="IPR050706">
    <property type="entry name" value="Cyclic-di-GMP_PDE-like"/>
</dbReference>
<dbReference type="HOGENOM" id="CLU_3157976_0_0_9"/>
<dbReference type="PANTHER" id="PTHR33121:SF71">
    <property type="entry name" value="OXYGEN SENSOR PROTEIN DOSP"/>
    <property type="match status" value="1"/>
</dbReference>
<dbReference type="EMBL" id="AFPZ01000030">
    <property type="protein sequence ID" value="EGQ26813.1"/>
    <property type="molecule type" value="Genomic_DNA"/>
</dbReference>
<organism evidence="2 3">
    <name type="scientific">Sporosarcina newyorkensis 2681</name>
    <dbReference type="NCBI Taxonomy" id="1027292"/>
    <lineage>
        <taxon>Bacteria</taxon>
        <taxon>Bacillati</taxon>
        <taxon>Bacillota</taxon>
        <taxon>Bacilli</taxon>
        <taxon>Bacillales</taxon>
        <taxon>Caryophanaceae</taxon>
        <taxon>Sporosarcina</taxon>
    </lineage>
</organism>
<dbReference type="GO" id="GO:0071111">
    <property type="term" value="F:cyclic-guanylate-specific phosphodiesterase activity"/>
    <property type="evidence" value="ECO:0007669"/>
    <property type="project" value="InterPro"/>
</dbReference>
<dbReference type="PANTHER" id="PTHR33121">
    <property type="entry name" value="CYCLIC DI-GMP PHOSPHODIESTERASE PDEF"/>
    <property type="match status" value="1"/>
</dbReference>
<dbReference type="Gene3D" id="3.20.20.450">
    <property type="entry name" value="EAL domain"/>
    <property type="match status" value="1"/>
</dbReference>
<dbReference type="AlphaFoldDB" id="F9DQX4"/>
<dbReference type="PROSITE" id="PS50883">
    <property type="entry name" value="EAL"/>
    <property type="match status" value="1"/>
</dbReference>
<evidence type="ECO:0000313" key="2">
    <source>
        <dbReference type="EMBL" id="EGQ26813.1"/>
    </source>
</evidence>
<protein>
    <submittedName>
        <fullName evidence="2">Developmental regulator MorA</fullName>
    </submittedName>
</protein>
<proteinExistence type="predicted"/>
<comment type="caution">
    <text evidence="2">The sequence shown here is derived from an EMBL/GenBank/DDBJ whole genome shotgun (WGS) entry which is preliminary data.</text>
</comment>
<feature type="domain" description="EAL" evidence="1">
    <location>
        <begin position="1"/>
        <end position="48"/>
    </location>
</feature>